<protein>
    <submittedName>
        <fullName evidence="5">Capsular polysaccharide biosynthesis protein</fullName>
        <ecNumber evidence="5">2.4.1.246</ecNumber>
    </submittedName>
</protein>
<accession>A0A086ZYI5</accession>
<name>A0A086ZYI5_9BIFI</name>
<feature type="domain" description="Glycosyltransferase subfamily 4-like N-terminal" evidence="4">
    <location>
        <begin position="223"/>
        <end position="381"/>
    </location>
</feature>
<evidence type="ECO:0000313" key="6">
    <source>
        <dbReference type="Proteomes" id="UP000029108"/>
    </source>
</evidence>
<evidence type="ECO:0000313" key="5">
    <source>
        <dbReference type="EMBL" id="KFI51585.1"/>
    </source>
</evidence>
<sequence>MILFKLWYHFTGLLLKALYKLVYGRHMRWGRNFHMRKGFQATCDRADGGRTGDIVIGDNVFFNNGCAVHAMESITIGSETIFGENVRIYDHNHRFADPTLAIKEQGYSTAPVHIGSHCWIGSNVTILKGARIGDNCVIGAGCVISGDIPAGSVVRAETTLHIDPVRAAQPAEGTPGAVDPAVSAVAEASSEASSATPTPVSSLPSAAQSPTRVLVLDTVMDRGGAETMMMNYLRHMDRSKVTYDFLVNRDYRAAYEDEIEALGGRVYRMCPMYPQYFGRYKKEIRAFLKAHPEYRIVHSNLEERSYFGLREAAKLGVPVRIAHAHNRPVGFDVKSVFREYFRLRLPRYVTHMFACGEEAGDWLFGAKNRGRVIQQRNAIDTSLYRYDPAVAAKVRAEFGAASDTFVLGHVGRFFPQKNHEFLIDIFAALHRIRPNSELWLVGGGELNDELKNRMREKVSSLGLDDAVRFLGVRSDVNRIMQGMDAFVLPSLFEGLPVTMIEAQAAGLPCTISDRVPVQCDVTGNVQVVALDAAPEEWAKRILAQAESYYGGDATATGDGAAYAAKRGRGPELVTKTGFDITANAEWLQRFYLDELAKAERGSAAERGSGRGSVHSTAHTGTSRR</sequence>
<dbReference type="InterPro" id="IPR001451">
    <property type="entry name" value="Hexapep"/>
</dbReference>
<evidence type="ECO:0000256" key="2">
    <source>
        <dbReference type="ARBA" id="ARBA00022679"/>
    </source>
</evidence>
<dbReference type="eggNOG" id="COG0438">
    <property type="taxonomic scope" value="Bacteria"/>
</dbReference>
<dbReference type="PANTHER" id="PTHR23416">
    <property type="entry name" value="SIALIC ACID SYNTHASE-RELATED"/>
    <property type="match status" value="1"/>
</dbReference>
<dbReference type="InterPro" id="IPR051159">
    <property type="entry name" value="Hexapeptide_acetyltransf"/>
</dbReference>
<dbReference type="InterPro" id="IPR028098">
    <property type="entry name" value="Glyco_trans_4-like_N"/>
</dbReference>
<keyword evidence="1 5" id="KW-0328">Glycosyltransferase</keyword>
<dbReference type="SUPFAM" id="SSF53756">
    <property type="entry name" value="UDP-Glycosyltransferase/glycogen phosphorylase"/>
    <property type="match status" value="1"/>
</dbReference>
<keyword evidence="2 5" id="KW-0808">Transferase</keyword>
<feature type="region of interest" description="Disordered" evidence="3">
    <location>
        <begin position="601"/>
        <end position="624"/>
    </location>
</feature>
<dbReference type="SUPFAM" id="SSF51161">
    <property type="entry name" value="Trimeric LpxA-like enzymes"/>
    <property type="match status" value="1"/>
</dbReference>
<proteinExistence type="predicted"/>
<evidence type="ECO:0000259" key="4">
    <source>
        <dbReference type="Pfam" id="PF13439"/>
    </source>
</evidence>
<dbReference type="Pfam" id="PF13439">
    <property type="entry name" value="Glyco_transf_4"/>
    <property type="match status" value="1"/>
</dbReference>
<dbReference type="Gene3D" id="2.160.10.10">
    <property type="entry name" value="Hexapeptide repeat proteins"/>
    <property type="match status" value="1"/>
</dbReference>
<dbReference type="InterPro" id="IPR011004">
    <property type="entry name" value="Trimer_LpxA-like_sf"/>
</dbReference>
<feature type="compositionally biased region" description="Polar residues" evidence="3">
    <location>
        <begin position="613"/>
        <end position="624"/>
    </location>
</feature>
<comment type="caution">
    <text evidence="5">The sequence shown here is derived from an EMBL/GenBank/DDBJ whole genome shotgun (WGS) entry which is preliminary data.</text>
</comment>
<dbReference type="Gene3D" id="3.40.50.2000">
    <property type="entry name" value="Glycogen Phosphorylase B"/>
    <property type="match status" value="2"/>
</dbReference>
<evidence type="ECO:0000256" key="3">
    <source>
        <dbReference type="SAM" id="MobiDB-lite"/>
    </source>
</evidence>
<dbReference type="eggNOG" id="COG0110">
    <property type="taxonomic scope" value="Bacteria"/>
</dbReference>
<keyword evidence="6" id="KW-1185">Reference proteome</keyword>
<evidence type="ECO:0000256" key="1">
    <source>
        <dbReference type="ARBA" id="ARBA00022676"/>
    </source>
</evidence>
<dbReference type="Pfam" id="PF13692">
    <property type="entry name" value="Glyco_trans_1_4"/>
    <property type="match status" value="1"/>
</dbReference>
<feature type="compositionally biased region" description="Low complexity" evidence="3">
    <location>
        <begin position="177"/>
        <end position="206"/>
    </location>
</feature>
<dbReference type="GO" id="GO:0103011">
    <property type="term" value="F:mannosylfructose-phosphate synthase activity"/>
    <property type="evidence" value="ECO:0007669"/>
    <property type="project" value="UniProtKB-EC"/>
</dbReference>
<gene>
    <name evidence="5" type="ORF">BBIA_1610</name>
</gene>
<dbReference type="Proteomes" id="UP000029108">
    <property type="component" value="Unassembled WGS sequence"/>
</dbReference>
<feature type="region of interest" description="Disordered" evidence="3">
    <location>
        <begin position="169"/>
        <end position="206"/>
    </location>
</feature>
<organism evidence="5 6">
    <name type="scientific">Bifidobacterium biavatii DSM 23969</name>
    <dbReference type="NCBI Taxonomy" id="1437608"/>
    <lineage>
        <taxon>Bacteria</taxon>
        <taxon>Bacillati</taxon>
        <taxon>Actinomycetota</taxon>
        <taxon>Actinomycetes</taxon>
        <taxon>Bifidobacteriales</taxon>
        <taxon>Bifidobacteriaceae</taxon>
        <taxon>Bifidobacterium</taxon>
    </lineage>
</organism>
<dbReference type="STRING" id="1437608.GCA_000771645_02389"/>
<dbReference type="CDD" id="cd03812">
    <property type="entry name" value="GT4_CapH-like"/>
    <property type="match status" value="1"/>
</dbReference>
<dbReference type="EMBL" id="JGYN01000009">
    <property type="protein sequence ID" value="KFI51585.1"/>
    <property type="molecule type" value="Genomic_DNA"/>
</dbReference>
<dbReference type="Pfam" id="PF00132">
    <property type="entry name" value="Hexapep"/>
    <property type="match status" value="1"/>
</dbReference>
<reference evidence="5 6" key="1">
    <citation type="submission" date="2014-03" db="EMBL/GenBank/DDBJ databases">
        <title>Genomics of Bifidobacteria.</title>
        <authorList>
            <person name="Ventura M."/>
            <person name="Milani C."/>
            <person name="Lugli G.A."/>
        </authorList>
    </citation>
    <scope>NUCLEOTIDE SEQUENCE [LARGE SCALE GENOMIC DNA]</scope>
    <source>
        <strain evidence="5 6">DSM 23969</strain>
    </source>
</reference>
<dbReference type="CDD" id="cd04647">
    <property type="entry name" value="LbH_MAT_like"/>
    <property type="match status" value="1"/>
</dbReference>
<dbReference type="AlphaFoldDB" id="A0A086ZYI5"/>
<dbReference type="EC" id="2.4.1.246" evidence="5"/>
<dbReference type="RefSeq" id="WP_238548437.1">
    <property type="nucleotide sequence ID" value="NZ_JDUU01000007.1"/>
</dbReference>